<keyword evidence="13" id="KW-1185">Reference proteome</keyword>
<dbReference type="InterPro" id="IPR001900">
    <property type="entry name" value="RNase_II/R"/>
</dbReference>
<dbReference type="InterPro" id="IPR003029">
    <property type="entry name" value="S1_domain"/>
</dbReference>
<dbReference type="InterPro" id="IPR022966">
    <property type="entry name" value="RNase_II/R_CS"/>
</dbReference>
<evidence type="ECO:0000259" key="11">
    <source>
        <dbReference type="PROSITE" id="PS50126"/>
    </source>
</evidence>
<name>A0A077ZZW2_STYLE</name>
<dbReference type="InterPro" id="IPR050180">
    <property type="entry name" value="RNR_Ribonuclease"/>
</dbReference>
<evidence type="ECO:0000256" key="10">
    <source>
        <dbReference type="SAM" id="MobiDB-lite"/>
    </source>
</evidence>
<dbReference type="Pfam" id="PF17216">
    <property type="entry name" value="Rrp44_CSD1"/>
    <property type="match status" value="1"/>
</dbReference>
<evidence type="ECO:0000313" key="13">
    <source>
        <dbReference type="Proteomes" id="UP000039865"/>
    </source>
</evidence>
<dbReference type="GO" id="GO:0000176">
    <property type="term" value="C:nuclear exosome (RNase complex)"/>
    <property type="evidence" value="ECO:0007669"/>
    <property type="project" value="TreeGrafter"/>
</dbReference>
<evidence type="ECO:0000256" key="6">
    <source>
        <dbReference type="ARBA" id="ARBA00022839"/>
    </source>
</evidence>
<feature type="region of interest" description="Disordered" evidence="10">
    <location>
        <begin position="999"/>
        <end position="1040"/>
    </location>
</feature>
<dbReference type="OMA" id="GQVMRNN"/>
<dbReference type="GO" id="GO:0016075">
    <property type="term" value="P:rRNA catabolic process"/>
    <property type="evidence" value="ECO:0007669"/>
    <property type="project" value="TreeGrafter"/>
</dbReference>
<evidence type="ECO:0000256" key="4">
    <source>
        <dbReference type="ARBA" id="ARBA00022722"/>
    </source>
</evidence>
<gene>
    <name evidence="12" type="primary">Contig2811.g3011</name>
    <name evidence="12" type="ORF">STYLEM_3051</name>
</gene>
<keyword evidence="5" id="KW-0378">Hydrolase</keyword>
<dbReference type="Gene3D" id="2.40.50.140">
    <property type="entry name" value="Nucleic acid-binding proteins"/>
    <property type="match status" value="1"/>
</dbReference>
<accession>A0A077ZZW2</accession>
<dbReference type="PANTHER" id="PTHR23355">
    <property type="entry name" value="RIBONUCLEASE"/>
    <property type="match status" value="1"/>
</dbReference>
<dbReference type="EMBL" id="CCKQ01002957">
    <property type="protein sequence ID" value="CDW74058.1"/>
    <property type="molecule type" value="Genomic_DNA"/>
</dbReference>
<evidence type="ECO:0000256" key="9">
    <source>
        <dbReference type="RuleBase" id="RU003901"/>
    </source>
</evidence>
<keyword evidence="3" id="KW-0698">rRNA processing</keyword>
<dbReference type="Pfam" id="PF17849">
    <property type="entry name" value="OB_Dis3"/>
    <property type="match status" value="1"/>
</dbReference>
<evidence type="ECO:0000256" key="1">
    <source>
        <dbReference type="ARBA" id="ARBA00004123"/>
    </source>
</evidence>
<dbReference type="Proteomes" id="UP000039865">
    <property type="component" value="Unassembled WGS sequence"/>
</dbReference>
<dbReference type="SMART" id="SM00955">
    <property type="entry name" value="RNB"/>
    <property type="match status" value="1"/>
</dbReference>
<dbReference type="OrthoDB" id="372421at2759"/>
<feature type="domain" description="S1 motif" evidence="11">
    <location>
        <begin position="916"/>
        <end position="996"/>
    </location>
</feature>
<dbReference type="InterPro" id="IPR033771">
    <property type="entry name" value="Rrp44_CSD1"/>
</dbReference>
<dbReference type="AlphaFoldDB" id="A0A077ZZW2"/>
<evidence type="ECO:0000256" key="7">
    <source>
        <dbReference type="ARBA" id="ARBA00022884"/>
    </source>
</evidence>
<proteinExistence type="inferred from homology"/>
<dbReference type="PROSITE" id="PS01175">
    <property type="entry name" value="RIBONUCLEASE_II"/>
    <property type="match status" value="1"/>
</dbReference>
<dbReference type="InterPro" id="IPR012340">
    <property type="entry name" value="NA-bd_OB-fold"/>
</dbReference>
<dbReference type="GO" id="GO:0004519">
    <property type="term" value="F:endonuclease activity"/>
    <property type="evidence" value="ECO:0007669"/>
    <property type="project" value="TreeGrafter"/>
</dbReference>
<sequence>MLLTSKRVNTVKFRKLQNGKIVKQVEEQYIRSDIPCGIKNCPFCDINDSKINRILLRISRLQSGTIAEIGSRSYLISLRTAKHCQMQSSQTLFQNMLIESKLNQDNFYIRNIQAFHGLKNLTEQESRQIYYFYNENFAETFVQESLIQGKGLDQKIKTKVSQVYQWYCDHLSGITEGHQIFLLTENFKSKQEYIKMMKGQNQEGVISMEDFILMNQEENPELLNFMGFADEHQQLEDLEMEDIDGVEALYEDHLSFEDMIQGIKEGKYFQGRLNVSRVTLDDATVSIDYLNQDLLIVGLQNQNRALNGDIVCLEILPESLWLKDYKSGQPMNILEQEAVNYMENKNADLANDNDEDLRRAEEETKARQNIIDKINNEKVKRVTAKVMGVLKKMNKTYGGSIIKPQDQAPQTRKKFEQFIKNNRIDRKDIEKYRVFVPYNNQLPQALIKSVKPEALENKRLIVRYNKWSMYAPFPQGQFVKLIGEEGKIATESAMILHEFNVDTRPFSNKVLQCLPKDGANWKIPQEEINKRLDIRHLVVCSVDPIGCKDIDDALHCRVLPNGNYEVGVHIADVTHFVRPGSEIDKEAARRCTTVYMVERRTDMLPGLLTENLCSIRGGVERLVFSVIWEIDSKTILPVKTSFTKSVIKSAAALDYYTAQDMIDNPSDKSELTEGLRRLLKIATILRDRRTEKGALTLASPEIKFKMDVDRENPTDVSEYQHVSTHYMIEEFMLLANIAVAEKIVWHYPSFAILRRHPQPKQKEVQEFIEQMAKQGFEMTIDSSKSFAESLDRAIRQNDQFFNKIVRIMATRCMHQAVYFCLADFDIQEVFHYGLAVPVYTHFTSPIRRYADVLVHRLLAAAIDIQSLTNDMTDKFKMARQCDQMNRKNRMAALASGASVQFNTYLYFKNLREKSNEDVIEDAIVMKITRAGIYVMIKKYGIEGLLAEEEESKFVIDSEKEEAIINGQVSIQAFSNIKVRIVAQSIEFRRQIKLFFKEKVSGDPDKPGQKRKNMEESKFDAEDEVDLKDALSKKSKKKRRN</sequence>
<evidence type="ECO:0000256" key="8">
    <source>
        <dbReference type="ARBA" id="ARBA00023242"/>
    </source>
</evidence>
<keyword evidence="7" id="KW-0694">RNA-binding</keyword>
<reference evidence="12 13" key="1">
    <citation type="submission" date="2014-06" db="EMBL/GenBank/DDBJ databases">
        <authorList>
            <person name="Swart Estienne"/>
        </authorList>
    </citation>
    <scope>NUCLEOTIDE SEQUENCE [LARGE SCALE GENOMIC DNA]</scope>
    <source>
        <strain evidence="12 13">130c</strain>
    </source>
</reference>
<dbReference type="InterPro" id="IPR041505">
    <property type="entry name" value="Dis3_CSD2"/>
</dbReference>
<dbReference type="Gene3D" id="3.40.50.1010">
    <property type="entry name" value="5'-nuclease"/>
    <property type="match status" value="1"/>
</dbReference>
<organism evidence="12 13">
    <name type="scientific">Stylonychia lemnae</name>
    <name type="common">Ciliate</name>
    <dbReference type="NCBI Taxonomy" id="5949"/>
    <lineage>
        <taxon>Eukaryota</taxon>
        <taxon>Sar</taxon>
        <taxon>Alveolata</taxon>
        <taxon>Ciliophora</taxon>
        <taxon>Intramacronucleata</taxon>
        <taxon>Spirotrichea</taxon>
        <taxon>Stichotrichia</taxon>
        <taxon>Sporadotrichida</taxon>
        <taxon>Oxytrichidae</taxon>
        <taxon>Stylonychinae</taxon>
        <taxon>Stylonychia</taxon>
    </lineage>
</organism>
<dbReference type="FunCoup" id="A0A077ZZW2">
    <property type="interactions" value="412"/>
</dbReference>
<keyword evidence="6 12" id="KW-0269">Exonuclease</keyword>
<dbReference type="GO" id="GO:0006364">
    <property type="term" value="P:rRNA processing"/>
    <property type="evidence" value="ECO:0007669"/>
    <property type="project" value="UniProtKB-KW"/>
</dbReference>
<evidence type="ECO:0000256" key="3">
    <source>
        <dbReference type="ARBA" id="ARBA00022552"/>
    </source>
</evidence>
<dbReference type="GO" id="GO:0000175">
    <property type="term" value="F:3'-5'-RNA exonuclease activity"/>
    <property type="evidence" value="ECO:0007669"/>
    <property type="project" value="TreeGrafter"/>
</dbReference>
<keyword evidence="4" id="KW-0540">Nuclease</keyword>
<dbReference type="PROSITE" id="PS50126">
    <property type="entry name" value="S1"/>
    <property type="match status" value="1"/>
</dbReference>
<feature type="compositionally biased region" description="Basic and acidic residues" evidence="10">
    <location>
        <begin position="999"/>
        <end position="1019"/>
    </location>
</feature>
<dbReference type="GO" id="GO:0000177">
    <property type="term" value="C:cytoplasmic exosome (RNase complex)"/>
    <property type="evidence" value="ECO:0007669"/>
    <property type="project" value="TreeGrafter"/>
</dbReference>
<dbReference type="GO" id="GO:0071031">
    <property type="term" value="P:nuclear mRNA surveillance of mRNA 3'-end processing"/>
    <property type="evidence" value="ECO:0007669"/>
    <property type="project" value="TreeGrafter"/>
</dbReference>
<protein>
    <submittedName>
        <fullName evidence="12">Exosome complex exonuclease rrp44</fullName>
    </submittedName>
</protein>
<dbReference type="Pfam" id="PF00773">
    <property type="entry name" value="RNB"/>
    <property type="match status" value="1"/>
</dbReference>
<dbReference type="PANTHER" id="PTHR23355:SF35">
    <property type="entry name" value="EXOSOME COMPLEX EXONUCLEASE RRP44"/>
    <property type="match status" value="1"/>
</dbReference>
<dbReference type="Gene3D" id="2.40.50.700">
    <property type="match status" value="1"/>
</dbReference>
<dbReference type="Gene3D" id="2.40.50.690">
    <property type="match status" value="1"/>
</dbReference>
<comment type="similarity">
    <text evidence="2 9">Belongs to the RNR ribonuclease family.</text>
</comment>
<evidence type="ECO:0000256" key="5">
    <source>
        <dbReference type="ARBA" id="ARBA00022801"/>
    </source>
</evidence>
<dbReference type="SUPFAM" id="SSF50249">
    <property type="entry name" value="Nucleic acid-binding proteins"/>
    <property type="match status" value="3"/>
</dbReference>
<comment type="subcellular location">
    <subcellularLocation>
        <location evidence="1">Nucleus</location>
    </subcellularLocation>
</comment>
<evidence type="ECO:0000256" key="2">
    <source>
        <dbReference type="ARBA" id="ARBA00005785"/>
    </source>
</evidence>
<evidence type="ECO:0000313" key="12">
    <source>
        <dbReference type="EMBL" id="CDW74058.1"/>
    </source>
</evidence>
<dbReference type="GO" id="GO:0003723">
    <property type="term" value="F:RNA binding"/>
    <property type="evidence" value="ECO:0007669"/>
    <property type="project" value="UniProtKB-KW"/>
</dbReference>
<dbReference type="InParanoid" id="A0A077ZZW2"/>
<keyword evidence="8" id="KW-0539">Nucleus</keyword>